<organism evidence="1 2">
    <name type="scientific">Eutrema salsugineum</name>
    <name type="common">Saltwater cress</name>
    <name type="synonym">Sisymbrium salsugineum</name>
    <dbReference type="NCBI Taxonomy" id="72664"/>
    <lineage>
        <taxon>Eukaryota</taxon>
        <taxon>Viridiplantae</taxon>
        <taxon>Streptophyta</taxon>
        <taxon>Embryophyta</taxon>
        <taxon>Tracheophyta</taxon>
        <taxon>Spermatophyta</taxon>
        <taxon>Magnoliopsida</taxon>
        <taxon>eudicotyledons</taxon>
        <taxon>Gunneridae</taxon>
        <taxon>Pentapetalae</taxon>
        <taxon>rosids</taxon>
        <taxon>malvids</taxon>
        <taxon>Brassicales</taxon>
        <taxon>Brassicaceae</taxon>
        <taxon>Eutremeae</taxon>
        <taxon>Eutrema</taxon>
    </lineage>
</organism>
<dbReference type="Proteomes" id="UP000030689">
    <property type="component" value="Unassembled WGS sequence"/>
</dbReference>
<dbReference type="Gramene" id="ESQ47314">
    <property type="protein sequence ID" value="ESQ47314"/>
    <property type="gene ID" value="EUTSA_v10028057mg"/>
</dbReference>
<proteinExistence type="predicted"/>
<dbReference type="EMBL" id="KI517416">
    <property type="protein sequence ID" value="ESQ47314.1"/>
    <property type="molecule type" value="Genomic_DNA"/>
</dbReference>
<accession>V4LU06</accession>
<reference evidence="1 2" key="1">
    <citation type="journal article" date="2013" name="Front. Plant Sci.">
        <title>The Reference Genome of the Halophytic Plant Eutrema salsugineum.</title>
        <authorList>
            <person name="Yang R."/>
            <person name="Jarvis D.E."/>
            <person name="Chen H."/>
            <person name="Beilstein M.A."/>
            <person name="Grimwood J."/>
            <person name="Jenkins J."/>
            <person name="Shu S."/>
            <person name="Prochnik S."/>
            <person name="Xin M."/>
            <person name="Ma C."/>
            <person name="Schmutz J."/>
            <person name="Wing R.A."/>
            <person name="Mitchell-Olds T."/>
            <person name="Schumaker K.S."/>
            <person name="Wang X."/>
        </authorList>
    </citation>
    <scope>NUCLEOTIDE SEQUENCE [LARGE SCALE GENOMIC DNA]</scope>
</reference>
<protein>
    <submittedName>
        <fullName evidence="1">Uncharacterized protein</fullName>
    </submittedName>
</protein>
<evidence type="ECO:0000313" key="2">
    <source>
        <dbReference type="Proteomes" id="UP000030689"/>
    </source>
</evidence>
<gene>
    <name evidence="1" type="ORF">EUTSA_v10028057mg</name>
</gene>
<dbReference type="AlphaFoldDB" id="V4LU06"/>
<dbReference type="KEGG" id="eus:EUTSA_v10028057mg"/>
<sequence length="119" mass="13818">MLCFVPRLNSCTCQRAQPLKRRCYHQDFRFWRSAVPTSIPFDDEKKVQFPTTTVATSILDVVLFIWVSQKTLILWGEDDQIISNKLAWVSVFSLSPLSIFKYQTVDIFLTSKNQPLSLN</sequence>
<keyword evidence="2" id="KW-1185">Reference proteome</keyword>
<name>V4LU06_EUTSA</name>
<evidence type="ECO:0000313" key="1">
    <source>
        <dbReference type="EMBL" id="ESQ47314.1"/>
    </source>
</evidence>